<organism evidence="1 2">
    <name type="scientific">Salicibibacter cibarius</name>
    <dbReference type="NCBI Taxonomy" id="2743000"/>
    <lineage>
        <taxon>Bacteria</taxon>
        <taxon>Bacillati</taxon>
        <taxon>Bacillota</taxon>
        <taxon>Bacilli</taxon>
        <taxon>Bacillales</taxon>
        <taxon>Bacillaceae</taxon>
        <taxon>Salicibibacter</taxon>
    </lineage>
</organism>
<dbReference type="AlphaFoldDB" id="A0A7T6Z5K8"/>
<accession>A0A7T6Z5K8</accession>
<evidence type="ECO:0000313" key="2">
    <source>
        <dbReference type="Proteomes" id="UP000595823"/>
    </source>
</evidence>
<protein>
    <submittedName>
        <fullName evidence="1">Uncharacterized protein</fullName>
    </submittedName>
</protein>
<evidence type="ECO:0000313" key="1">
    <source>
        <dbReference type="EMBL" id="QQK77398.1"/>
    </source>
</evidence>
<reference evidence="1 2" key="1">
    <citation type="submission" date="2020-06" db="EMBL/GenBank/DDBJ databases">
        <title>Genomic analysis of Salicibibacter sp. NKC5-3.</title>
        <authorList>
            <person name="Oh Y.J."/>
        </authorList>
    </citation>
    <scope>NUCLEOTIDE SEQUENCE [LARGE SCALE GENOMIC DNA]</scope>
    <source>
        <strain evidence="1 2">NKC5-3</strain>
    </source>
</reference>
<sequence>MKRKIGNVGVLNLLNTTEENLNDIEWIGNVGVVMVRKGKGDILQKINIGNIGSVIEVEEGYQLIQGGLTITQQYLEQLVEPLRAVVLGALFIEKDVHGETFLERVKDIQLQGAAMVPNEIRGTIESKIGDVQGAVIGYDKMPKMFSGSHTLSKQTLESFETVTSILGNGVIRFADDVEANDVNNHIDQLYMNGVVILRAHLEPAVRKALSSEGNPVFEIIPNGYAYIEKTLKVTRNMLKRFSHQKLYTDAPMIFTAEITRGELIENINNIHTESYIVCPEHLEDLLLERCDLLETEIISFENEYLLVEGEEIWNNETLLSLDEPISLIVDGILIFSADVTKEAIYQAISQIGNFDKIIVEDKQLLLHVKRLIEVDNGKITSDTKESEGTGNIGTLTL</sequence>
<dbReference type="Proteomes" id="UP000595823">
    <property type="component" value="Chromosome"/>
</dbReference>
<dbReference type="EMBL" id="CP054705">
    <property type="protein sequence ID" value="QQK77398.1"/>
    <property type="molecule type" value="Genomic_DNA"/>
</dbReference>
<dbReference type="KEGG" id="scia:HUG15_18640"/>
<gene>
    <name evidence="1" type="ORF">HUG15_18640</name>
</gene>
<dbReference type="RefSeq" id="WP_200124666.1">
    <property type="nucleotide sequence ID" value="NZ_CP054705.1"/>
</dbReference>
<name>A0A7T6Z5K8_9BACI</name>
<keyword evidence="2" id="KW-1185">Reference proteome</keyword>
<proteinExistence type="predicted"/>